<dbReference type="EMBL" id="SHLD01000001">
    <property type="protein sequence ID" value="RZU73149.1"/>
    <property type="molecule type" value="Genomic_DNA"/>
</dbReference>
<feature type="region of interest" description="Disordered" evidence="2">
    <location>
        <begin position="139"/>
        <end position="172"/>
    </location>
</feature>
<feature type="compositionally biased region" description="Pro residues" evidence="2">
    <location>
        <begin position="75"/>
        <end position="92"/>
    </location>
</feature>
<evidence type="ECO:0000313" key="4">
    <source>
        <dbReference type="EMBL" id="RZU73149.1"/>
    </source>
</evidence>
<evidence type="ECO:0000256" key="1">
    <source>
        <dbReference type="ARBA" id="ARBA00022729"/>
    </source>
</evidence>
<keyword evidence="1" id="KW-0732">Signal</keyword>
<comment type="caution">
    <text evidence="4">The sequence shown here is derived from an EMBL/GenBank/DDBJ whole genome shotgun (WGS) entry which is preliminary data.</text>
</comment>
<protein>
    <submittedName>
        <fullName evidence="4">Uncharacterized protein DUF4352</fullName>
    </submittedName>
</protein>
<accession>A0A4Q8B8D7</accession>
<organism evidence="4 5">
    <name type="scientific">Micromonospora kangleipakensis</name>
    <dbReference type="NCBI Taxonomy" id="1077942"/>
    <lineage>
        <taxon>Bacteria</taxon>
        <taxon>Bacillati</taxon>
        <taxon>Actinomycetota</taxon>
        <taxon>Actinomycetes</taxon>
        <taxon>Micromonosporales</taxon>
        <taxon>Micromonosporaceae</taxon>
        <taxon>Micromonospora</taxon>
    </lineage>
</organism>
<proteinExistence type="predicted"/>
<dbReference type="AlphaFoldDB" id="A0A4Q8B8D7"/>
<evidence type="ECO:0000313" key="5">
    <source>
        <dbReference type="Proteomes" id="UP000294114"/>
    </source>
</evidence>
<dbReference type="OrthoDB" id="3405575at2"/>
<keyword evidence="3" id="KW-0472">Membrane</keyword>
<keyword evidence="3" id="KW-0812">Transmembrane</keyword>
<keyword evidence="5" id="KW-1185">Reference proteome</keyword>
<dbReference type="InterPro" id="IPR029050">
    <property type="entry name" value="Immunoprotect_excell_Ig-like"/>
</dbReference>
<feature type="transmembrane region" description="Helical" evidence="3">
    <location>
        <begin position="99"/>
        <end position="123"/>
    </location>
</feature>
<evidence type="ECO:0000256" key="3">
    <source>
        <dbReference type="SAM" id="Phobius"/>
    </source>
</evidence>
<feature type="compositionally biased region" description="Pro residues" evidence="2">
    <location>
        <begin position="15"/>
        <end position="66"/>
    </location>
</feature>
<dbReference type="Proteomes" id="UP000294114">
    <property type="component" value="Unassembled WGS sequence"/>
</dbReference>
<dbReference type="Gene3D" id="2.60.40.1240">
    <property type="match status" value="1"/>
</dbReference>
<name>A0A4Q8B8D7_9ACTN</name>
<reference evidence="4 5" key="1">
    <citation type="submission" date="2019-02" db="EMBL/GenBank/DDBJ databases">
        <title>Sequencing the genomes of 1000 actinobacteria strains.</title>
        <authorList>
            <person name="Klenk H.-P."/>
        </authorList>
    </citation>
    <scope>NUCLEOTIDE SEQUENCE [LARGE SCALE GENOMIC DNA]</scope>
    <source>
        <strain evidence="4 5">DSM 45612</strain>
    </source>
</reference>
<evidence type="ECO:0000256" key="2">
    <source>
        <dbReference type="SAM" id="MobiDB-lite"/>
    </source>
</evidence>
<sequence length="297" mass="30621">MSHPQPPFGSQDPNQQPPEPPTQAFPTAPMPPVSGAPYPPTTPQPPVSGTPYPPPSMSGGGYPPPVSGGGYSPSGPYPPAPGQPFGAPPPAAPRSRKKVWLTIGIAAAVLLLLCCGGGIFAIYAGAKKVEKATESLPTPAVTNAPVDEPSSGAADPTPDADRTTGETFNMEPGDTLVIDDEDGTIQLTVDNFRTSAKACKTYMPGPEEGMYVIADVTAEVTKGTGSFNPFFFRWVGADGTEASGMGGALSGCGKLLPSGNDLPAGSKRTGQLIFDVKDKNGTVEYEHRLKTAGSWKP</sequence>
<gene>
    <name evidence="4" type="ORF">EV384_1548</name>
</gene>
<feature type="region of interest" description="Disordered" evidence="2">
    <location>
        <begin position="1"/>
        <end position="94"/>
    </location>
</feature>
<keyword evidence="3" id="KW-1133">Transmembrane helix</keyword>